<organism evidence="2 3">
    <name type="scientific">Prorocentrum cordatum</name>
    <dbReference type="NCBI Taxonomy" id="2364126"/>
    <lineage>
        <taxon>Eukaryota</taxon>
        <taxon>Sar</taxon>
        <taxon>Alveolata</taxon>
        <taxon>Dinophyceae</taxon>
        <taxon>Prorocentrales</taxon>
        <taxon>Prorocentraceae</taxon>
        <taxon>Prorocentrum</taxon>
    </lineage>
</organism>
<feature type="compositionally biased region" description="Low complexity" evidence="1">
    <location>
        <begin position="396"/>
        <end position="405"/>
    </location>
</feature>
<feature type="compositionally biased region" description="Basic and acidic residues" evidence="1">
    <location>
        <begin position="279"/>
        <end position="301"/>
    </location>
</feature>
<dbReference type="EMBL" id="CAUYUJ010016371">
    <property type="protein sequence ID" value="CAK0864501.1"/>
    <property type="molecule type" value="Genomic_DNA"/>
</dbReference>
<evidence type="ECO:0000313" key="2">
    <source>
        <dbReference type="EMBL" id="CAK0864501.1"/>
    </source>
</evidence>
<feature type="compositionally biased region" description="Acidic residues" evidence="1">
    <location>
        <begin position="326"/>
        <end position="335"/>
    </location>
</feature>
<evidence type="ECO:0000256" key="1">
    <source>
        <dbReference type="SAM" id="MobiDB-lite"/>
    </source>
</evidence>
<feature type="region of interest" description="Disordered" evidence="1">
    <location>
        <begin position="1"/>
        <end position="23"/>
    </location>
</feature>
<name>A0ABN9UY38_9DINO</name>
<reference evidence="2" key="1">
    <citation type="submission" date="2023-10" db="EMBL/GenBank/DDBJ databases">
        <authorList>
            <person name="Chen Y."/>
            <person name="Shah S."/>
            <person name="Dougan E. K."/>
            <person name="Thang M."/>
            <person name="Chan C."/>
        </authorList>
    </citation>
    <scope>NUCLEOTIDE SEQUENCE [LARGE SCALE GENOMIC DNA]</scope>
</reference>
<gene>
    <name evidence="2" type="ORF">PCOR1329_LOCUS52378</name>
</gene>
<accession>A0ABN9UY38</accession>
<dbReference type="Proteomes" id="UP001189429">
    <property type="component" value="Unassembled WGS sequence"/>
</dbReference>
<protein>
    <recommendedName>
        <fullName evidence="4">Exocyst complex component Sec6</fullName>
    </recommendedName>
</protein>
<feature type="compositionally biased region" description="Polar residues" evidence="1">
    <location>
        <begin position="343"/>
        <end position="353"/>
    </location>
</feature>
<proteinExistence type="predicted"/>
<feature type="compositionally biased region" description="Basic residues" evidence="1">
    <location>
        <begin position="1"/>
        <end position="11"/>
    </location>
</feature>
<evidence type="ECO:0008006" key="4">
    <source>
        <dbReference type="Google" id="ProtNLM"/>
    </source>
</evidence>
<feature type="non-terminal residue" evidence="2">
    <location>
        <position position="1"/>
    </location>
</feature>
<evidence type="ECO:0000313" key="3">
    <source>
        <dbReference type="Proteomes" id="UP001189429"/>
    </source>
</evidence>
<keyword evidence="3" id="KW-1185">Reference proteome</keyword>
<comment type="caution">
    <text evidence="2">The sequence shown here is derived from an EMBL/GenBank/DDBJ whole genome shotgun (WGS) entry which is preliminary data.</text>
</comment>
<sequence>VAKPPKAKAGPKGKAQADGPVNEWGDVDPKFCSACKQNTHEIDRDSPPSDPYYLKWSKTYWRSDGTCLPAGEECTKCFGTRRRYFLESLKDLTNERENNKDLDDHYYALRRDRASGGTEYSHLQKMVASSHVVKNESVYGDTYVEGTWMELWEFARARNIQGFQRGEEDQLSEFIQQKWPDFDIAPDGCGTLGRHVVAMPAHPFETISRISQARGSSTGAGSLGRSRFPSWPSFDGLPGFARGGDGRIIEATCDVPAGVEIPDHGPGHKRFRRGTKTSADLERREDHADKGIARESMEHAKAQVLGTRPPSASPIASGDWGRAAAAEEELADSDAEGSAAWTAGSNASNSHKFSTPEALRMPSHKRQLSADKRVASDEHPLSKKFQCDQERDRAFRSGASAAGSRRGSRSPDGGGKSLEKRKTAASGTVAAANEVLAIASSKWSFRQHWEGRLRKRESDAFLTRLNTHGRKCGNVLANAEAADVSTQLFNARELLEKRSSLFESLRGNFVKFAMEDMSQDHVDALKGAPIDLLGTIITSELNQALNSMCAAPGARCDVVTAFGSVADAKPRSQRFSVGLLAKDQSIASECQKGLVLSLAERLWKHSDANWIVRCCQLLSELVGDCVVDAREIAEDGDALDDESWFAQPKIDMCCILLMGKCLEASLSESTLPRDTVSKICAMVECKNRLSPRLRAHFRQICGAQVQHGRQAWDRMLQIHAEAKEMTDKCKHIDAEKMQQVKGTLETALALEVGSWDACYEAVVDVYNDHKDLLDALGSVYCNSEGSAEADDKGDAAKRKMTEDIASALLRVFDLSMANANAVMEAHSRLHSFARSAAVECQTPSSQDEQFDCEDLRWIGSLIDMIVTVWPNKPALLAYVQQKIRILIDLCSIASPAAGSTAKFSDALAAFSKVLQREISLKVGAMSPANMAWDRSEGKGLITIAKQLDDVTSLGDIMMSYMVTFVAADPAKHKDIGQLLNSGSVLPSGAGDLAKGGIALQMCADTVIKITSGKFAGGLVEVSNVLRDLNHAKSKCPELFQRYASFDDKWKLIMGEWTRLCDSMEAKAKVLDITDSFVKDFGKIKHAITTWDFSGTPWSSVDDATKAATMRQIDGLVVQYPTWKNTAETVSTIMSFAKGGVYERVRAFVDRLVEHQAILKETAEIAAMNVVTSAVVKHMADPHAGKNEGKGAKNPVGSALKYTQNFLKVGLDKLPVELRSNAQAA</sequence>
<feature type="region of interest" description="Disordered" evidence="1">
    <location>
        <begin position="258"/>
        <end position="425"/>
    </location>
</feature>
<feature type="compositionally biased region" description="Basic and acidic residues" evidence="1">
    <location>
        <begin position="368"/>
        <end position="395"/>
    </location>
</feature>